<evidence type="ECO:0000256" key="11">
    <source>
        <dbReference type="SAM" id="Phobius"/>
    </source>
</evidence>
<dbReference type="Gene3D" id="6.10.340.10">
    <property type="match status" value="1"/>
</dbReference>
<dbReference type="Gene3D" id="1.10.287.130">
    <property type="match status" value="1"/>
</dbReference>
<keyword evidence="4" id="KW-0597">Phosphoprotein</keyword>
<comment type="catalytic activity">
    <reaction evidence="1">
        <text>ATP + protein L-histidine = ADP + protein N-phospho-L-histidine.</text>
        <dbReference type="EC" id="2.7.13.3"/>
    </reaction>
</comment>
<evidence type="ECO:0000256" key="1">
    <source>
        <dbReference type="ARBA" id="ARBA00000085"/>
    </source>
</evidence>
<dbReference type="PROSITE" id="PS50885">
    <property type="entry name" value="HAMP"/>
    <property type="match status" value="1"/>
</dbReference>
<dbReference type="Pfam" id="PF00512">
    <property type="entry name" value="HisKA"/>
    <property type="match status" value="1"/>
</dbReference>
<evidence type="ECO:0000256" key="8">
    <source>
        <dbReference type="ARBA" id="ARBA00022989"/>
    </source>
</evidence>
<evidence type="ECO:0000256" key="7">
    <source>
        <dbReference type="ARBA" id="ARBA00022777"/>
    </source>
</evidence>
<feature type="domain" description="HAMP" evidence="13">
    <location>
        <begin position="155"/>
        <end position="209"/>
    </location>
</feature>
<dbReference type="PRINTS" id="PR00344">
    <property type="entry name" value="BCTRLSENSOR"/>
</dbReference>
<name>A0A172WQE4_STUST</name>
<protein>
    <recommendedName>
        <fullName evidence="3">histidine kinase</fullName>
        <ecNumber evidence="3">2.7.13.3</ecNumber>
    </recommendedName>
</protein>
<dbReference type="SUPFAM" id="SSF47384">
    <property type="entry name" value="Homodimeric domain of signal transducing histidine kinase"/>
    <property type="match status" value="1"/>
</dbReference>
<evidence type="ECO:0000259" key="12">
    <source>
        <dbReference type="PROSITE" id="PS50109"/>
    </source>
</evidence>
<dbReference type="InterPro" id="IPR003660">
    <property type="entry name" value="HAMP_dom"/>
</dbReference>
<dbReference type="Gene3D" id="3.30.565.10">
    <property type="entry name" value="Histidine kinase-like ATPase, C-terminal domain"/>
    <property type="match status" value="1"/>
</dbReference>
<accession>A0A172WQE4</accession>
<dbReference type="InterPro" id="IPR050428">
    <property type="entry name" value="TCS_sensor_his_kinase"/>
</dbReference>
<dbReference type="PANTHER" id="PTHR45436">
    <property type="entry name" value="SENSOR HISTIDINE KINASE YKOH"/>
    <property type="match status" value="1"/>
</dbReference>
<dbReference type="EMBL" id="CP015641">
    <property type="protein sequence ID" value="ANF25721.1"/>
    <property type="molecule type" value="Genomic_DNA"/>
</dbReference>
<evidence type="ECO:0000313" key="14">
    <source>
        <dbReference type="EMBL" id="ANF25721.1"/>
    </source>
</evidence>
<evidence type="ECO:0000259" key="13">
    <source>
        <dbReference type="PROSITE" id="PS50885"/>
    </source>
</evidence>
<dbReference type="CDD" id="cd00082">
    <property type="entry name" value="HisKA"/>
    <property type="match status" value="1"/>
</dbReference>
<evidence type="ECO:0000313" key="15">
    <source>
        <dbReference type="Proteomes" id="UP000077787"/>
    </source>
</evidence>
<proteinExistence type="predicted"/>
<dbReference type="Proteomes" id="UP000077787">
    <property type="component" value="Chromosome"/>
</dbReference>
<dbReference type="InterPro" id="IPR003594">
    <property type="entry name" value="HATPase_dom"/>
</dbReference>
<evidence type="ECO:0000256" key="9">
    <source>
        <dbReference type="ARBA" id="ARBA00023012"/>
    </source>
</evidence>
<dbReference type="InterPro" id="IPR003661">
    <property type="entry name" value="HisK_dim/P_dom"/>
</dbReference>
<keyword evidence="6 11" id="KW-0812">Transmembrane</keyword>
<dbReference type="InterPro" id="IPR005467">
    <property type="entry name" value="His_kinase_dom"/>
</dbReference>
<dbReference type="InterPro" id="IPR004358">
    <property type="entry name" value="Sig_transdc_His_kin-like_C"/>
</dbReference>
<keyword evidence="8 11" id="KW-1133">Transmembrane helix</keyword>
<dbReference type="RefSeq" id="WP_064481421.1">
    <property type="nucleotide sequence ID" value="NZ_CP015641.1"/>
</dbReference>
<dbReference type="Pfam" id="PF02518">
    <property type="entry name" value="HATPase_c"/>
    <property type="match status" value="1"/>
</dbReference>
<dbReference type="OrthoDB" id="9121563at2"/>
<dbReference type="EC" id="2.7.13.3" evidence="3"/>
<dbReference type="SUPFAM" id="SSF55874">
    <property type="entry name" value="ATPase domain of HSP90 chaperone/DNA topoisomerase II/histidine kinase"/>
    <property type="match status" value="1"/>
</dbReference>
<dbReference type="SMART" id="SM00304">
    <property type="entry name" value="HAMP"/>
    <property type="match status" value="1"/>
</dbReference>
<comment type="subcellular location">
    <subcellularLocation>
        <location evidence="2">Membrane</location>
    </subcellularLocation>
</comment>
<evidence type="ECO:0000256" key="6">
    <source>
        <dbReference type="ARBA" id="ARBA00022692"/>
    </source>
</evidence>
<evidence type="ECO:0000256" key="2">
    <source>
        <dbReference type="ARBA" id="ARBA00004370"/>
    </source>
</evidence>
<reference evidence="14 15" key="1">
    <citation type="submission" date="2016-05" db="EMBL/GenBank/DDBJ databases">
        <title>Genome sequence of Pseudomonas stutzeri 273 and identification of the exopolysaccharide biosynthesis locus.</title>
        <authorList>
            <person name="Wu S."/>
            <person name="Sun C."/>
        </authorList>
    </citation>
    <scope>NUCLEOTIDE SEQUENCE [LARGE SCALE GENOMIC DNA]</scope>
    <source>
        <strain evidence="14 15">273</strain>
    </source>
</reference>
<feature type="domain" description="Histidine kinase" evidence="12">
    <location>
        <begin position="217"/>
        <end position="423"/>
    </location>
</feature>
<dbReference type="SMART" id="SM00387">
    <property type="entry name" value="HATPase_c"/>
    <property type="match status" value="1"/>
</dbReference>
<feature type="transmembrane region" description="Helical" evidence="11">
    <location>
        <begin position="12"/>
        <end position="37"/>
    </location>
</feature>
<dbReference type="InterPro" id="IPR036890">
    <property type="entry name" value="HATPase_C_sf"/>
</dbReference>
<dbReference type="InterPro" id="IPR036097">
    <property type="entry name" value="HisK_dim/P_sf"/>
</dbReference>
<dbReference type="PROSITE" id="PS50109">
    <property type="entry name" value="HIS_KIN"/>
    <property type="match status" value="1"/>
</dbReference>
<sequence length="424" mass="46943">MLAKQPFARRIVIAFTLMTLVVSGTFSLGIVAVVHFIEEHLVTQELGHELDSVLNDVVVHGDAPRLDAVTRFFASNLPGYAIPETFRGLGEGFTELVRGDDAYYVYVRNVGADRYVLVQEQHEFEAREDALFNVVLAGFLLSVLGAWALGRLMANRVLAPVSRLANQVRHRDQLHPLAPPLALQYPDDEVGHVAAAFDSTLGQLRQSLERERLFTSDVSHELRTPLMVILGACELLDQTELPEKSRTQAQRIERAAQEMHELVQTFLMLARTRPEQTAFAGTASLSSVAQEQTERWTPLFLEKGLTFNVVSEGEDSGEYNLTLLGSVMSNLLRNALHYTDSGSVRLILENAGFRVEDTGMGIPLEQQERMFQPFVRGSDSRGEGLGLGLSLVKRICTHQGWSVGVAPCEPKGSCFQVRLKSDGV</sequence>
<dbReference type="PANTHER" id="PTHR45436:SF16">
    <property type="entry name" value="HISTIDINE KINASE"/>
    <property type="match status" value="1"/>
</dbReference>
<keyword evidence="5" id="KW-0808">Transferase</keyword>
<dbReference type="SMART" id="SM00388">
    <property type="entry name" value="HisKA"/>
    <property type="match status" value="1"/>
</dbReference>
<gene>
    <name evidence="14" type="ORF">PS273GM_11470</name>
</gene>
<evidence type="ECO:0000256" key="3">
    <source>
        <dbReference type="ARBA" id="ARBA00012438"/>
    </source>
</evidence>
<keyword evidence="7 14" id="KW-0418">Kinase</keyword>
<organism evidence="14 15">
    <name type="scientific">Stutzerimonas stutzeri</name>
    <name type="common">Pseudomonas stutzeri</name>
    <dbReference type="NCBI Taxonomy" id="316"/>
    <lineage>
        <taxon>Bacteria</taxon>
        <taxon>Pseudomonadati</taxon>
        <taxon>Pseudomonadota</taxon>
        <taxon>Gammaproteobacteria</taxon>
        <taxon>Pseudomonadales</taxon>
        <taxon>Pseudomonadaceae</taxon>
        <taxon>Stutzerimonas</taxon>
    </lineage>
</organism>
<evidence type="ECO:0000256" key="10">
    <source>
        <dbReference type="ARBA" id="ARBA00023136"/>
    </source>
</evidence>
<dbReference type="AlphaFoldDB" id="A0A172WQE4"/>
<evidence type="ECO:0000256" key="5">
    <source>
        <dbReference type="ARBA" id="ARBA00022679"/>
    </source>
</evidence>
<keyword evidence="10 11" id="KW-0472">Membrane</keyword>
<dbReference type="GO" id="GO:0000155">
    <property type="term" value="F:phosphorelay sensor kinase activity"/>
    <property type="evidence" value="ECO:0007669"/>
    <property type="project" value="InterPro"/>
</dbReference>
<dbReference type="GO" id="GO:0005886">
    <property type="term" value="C:plasma membrane"/>
    <property type="evidence" value="ECO:0007669"/>
    <property type="project" value="TreeGrafter"/>
</dbReference>
<evidence type="ECO:0000256" key="4">
    <source>
        <dbReference type="ARBA" id="ARBA00022553"/>
    </source>
</evidence>
<keyword evidence="9" id="KW-0902">Two-component regulatory system</keyword>